<accession>A0AAV7NHE0</accession>
<keyword evidence="1" id="KW-0812">Transmembrane</keyword>
<evidence type="ECO:0000313" key="3">
    <source>
        <dbReference type="Proteomes" id="UP001066276"/>
    </source>
</evidence>
<proteinExistence type="predicted"/>
<sequence>MRWRAFQALAARNEKERLLAQQQYVHGICTWARSVLNVLPGTDGNITNHGLTALDVYANLALGLTMVLIIGYPLPKLDAFSSVAH</sequence>
<protein>
    <submittedName>
        <fullName evidence="2">Uncharacterized protein</fullName>
    </submittedName>
</protein>
<evidence type="ECO:0000313" key="2">
    <source>
        <dbReference type="EMBL" id="KAJ1114959.1"/>
    </source>
</evidence>
<keyword evidence="1" id="KW-0472">Membrane</keyword>
<dbReference type="EMBL" id="JANPWB010000012">
    <property type="protein sequence ID" value="KAJ1114959.1"/>
    <property type="molecule type" value="Genomic_DNA"/>
</dbReference>
<dbReference type="AlphaFoldDB" id="A0AAV7NHE0"/>
<keyword evidence="1" id="KW-1133">Transmembrane helix</keyword>
<name>A0AAV7NHE0_PLEWA</name>
<dbReference type="Proteomes" id="UP001066276">
    <property type="component" value="Chromosome 8"/>
</dbReference>
<reference evidence="2" key="1">
    <citation type="journal article" date="2022" name="bioRxiv">
        <title>Sequencing and chromosome-scale assembly of the giantPleurodeles waltlgenome.</title>
        <authorList>
            <person name="Brown T."/>
            <person name="Elewa A."/>
            <person name="Iarovenko S."/>
            <person name="Subramanian E."/>
            <person name="Araus A.J."/>
            <person name="Petzold A."/>
            <person name="Susuki M."/>
            <person name="Suzuki K.-i.T."/>
            <person name="Hayashi T."/>
            <person name="Toyoda A."/>
            <person name="Oliveira C."/>
            <person name="Osipova E."/>
            <person name="Leigh N.D."/>
            <person name="Simon A."/>
            <person name="Yun M.H."/>
        </authorList>
    </citation>
    <scope>NUCLEOTIDE SEQUENCE</scope>
    <source>
        <strain evidence="2">20211129_DDA</strain>
        <tissue evidence="2">Liver</tissue>
    </source>
</reference>
<evidence type="ECO:0000256" key="1">
    <source>
        <dbReference type="SAM" id="Phobius"/>
    </source>
</evidence>
<feature type="transmembrane region" description="Helical" evidence="1">
    <location>
        <begin position="56"/>
        <end position="74"/>
    </location>
</feature>
<comment type="caution">
    <text evidence="2">The sequence shown here is derived from an EMBL/GenBank/DDBJ whole genome shotgun (WGS) entry which is preliminary data.</text>
</comment>
<keyword evidence="3" id="KW-1185">Reference proteome</keyword>
<gene>
    <name evidence="2" type="ORF">NDU88_003189</name>
</gene>
<organism evidence="2 3">
    <name type="scientific">Pleurodeles waltl</name>
    <name type="common">Iberian ribbed newt</name>
    <dbReference type="NCBI Taxonomy" id="8319"/>
    <lineage>
        <taxon>Eukaryota</taxon>
        <taxon>Metazoa</taxon>
        <taxon>Chordata</taxon>
        <taxon>Craniata</taxon>
        <taxon>Vertebrata</taxon>
        <taxon>Euteleostomi</taxon>
        <taxon>Amphibia</taxon>
        <taxon>Batrachia</taxon>
        <taxon>Caudata</taxon>
        <taxon>Salamandroidea</taxon>
        <taxon>Salamandridae</taxon>
        <taxon>Pleurodelinae</taxon>
        <taxon>Pleurodeles</taxon>
    </lineage>
</organism>